<keyword evidence="5" id="KW-0560">Oxidoreductase</keyword>
<evidence type="ECO:0000256" key="4">
    <source>
        <dbReference type="ARBA" id="ARBA00022723"/>
    </source>
</evidence>
<evidence type="ECO:0000256" key="6">
    <source>
        <dbReference type="ARBA" id="ARBA00023004"/>
    </source>
</evidence>
<reference evidence="8 9" key="1">
    <citation type="journal article" date="2024" name="G3 (Bethesda)">
        <title>Genome assembly of Hibiscus sabdariffa L. provides insights into metabolisms of medicinal natural products.</title>
        <authorList>
            <person name="Kim T."/>
        </authorList>
    </citation>
    <scope>NUCLEOTIDE SEQUENCE [LARGE SCALE GENOMIC DNA]</scope>
    <source>
        <strain evidence="8">TK-2024</strain>
        <tissue evidence="8">Old leaves</tissue>
    </source>
</reference>
<protein>
    <recommendedName>
        <fullName evidence="10">Cytochrome P450</fullName>
    </recommendedName>
</protein>
<name>A0ABR2ENV0_9ROSI</name>
<dbReference type="InterPro" id="IPR036396">
    <property type="entry name" value="Cyt_P450_sf"/>
</dbReference>
<evidence type="ECO:0000313" key="8">
    <source>
        <dbReference type="EMBL" id="KAK8562351.1"/>
    </source>
</evidence>
<evidence type="ECO:0000256" key="3">
    <source>
        <dbReference type="ARBA" id="ARBA00022617"/>
    </source>
</evidence>
<evidence type="ECO:0008006" key="10">
    <source>
        <dbReference type="Google" id="ProtNLM"/>
    </source>
</evidence>
<accession>A0ABR2ENV0</accession>
<evidence type="ECO:0000256" key="5">
    <source>
        <dbReference type="ARBA" id="ARBA00023002"/>
    </source>
</evidence>
<gene>
    <name evidence="8" type="ORF">V6N12_010435</name>
</gene>
<keyword evidence="4" id="KW-0479">Metal-binding</keyword>
<comment type="similarity">
    <text evidence="2">Belongs to the cytochrome P450 family.</text>
</comment>
<keyword evidence="6" id="KW-0408">Iron</keyword>
<dbReference type="Gene3D" id="1.10.630.10">
    <property type="entry name" value="Cytochrome P450"/>
    <property type="match status" value="1"/>
</dbReference>
<organism evidence="8 9">
    <name type="scientific">Hibiscus sabdariffa</name>
    <name type="common">roselle</name>
    <dbReference type="NCBI Taxonomy" id="183260"/>
    <lineage>
        <taxon>Eukaryota</taxon>
        <taxon>Viridiplantae</taxon>
        <taxon>Streptophyta</taxon>
        <taxon>Embryophyta</taxon>
        <taxon>Tracheophyta</taxon>
        <taxon>Spermatophyta</taxon>
        <taxon>Magnoliopsida</taxon>
        <taxon>eudicotyledons</taxon>
        <taxon>Gunneridae</taxon>
        <taxon>Pentapetalae</taxon>
        <taxon>rosids</taxon>
        <taxon>malvids</taxon>
        <taxon>Malvales</taxon>
        <taxon>Malvaceae</taxon>
        <taxon>Malvoideae</taxon>
        <taxon>Hibiscus</taxon>
    </lineage>
</organism>
<evidence type="ECO:0000256" key="2">
    <source>
        <dbReference type="ARBA" id="ARBA00010617"/>
    </source>
</evidence>
<proteinExistence type="inferred from homology"/>
<dbReference type="EMBL" id="JBBPBM010000012">
    <property type="protein sequence ID" value="KAK8562351.1"/>
    <property type="molecule type" value="Genomic_DNA"/>
</dbReference>
<dbReference type="SUPFAM" id="SSF48264">
    <property type="entry name" value="Cytochrome P450"/>
    <property type="match status" value="1"/>
</dbReference>
<comment type="cofactor">
    <cofactor evidence="1">
        <name>heme</name>
        <dbReference type="ChEBI" id="CHEBI:30413"/>
    </cofactor>
</comment>
<dbReference type="PANTHER" id="PTHR24296">
    <property type="entry name" value="CYTOCHROME P450"/>
    <property type="match status" value="1"/>
</dbReference>
<evidence type="ECO:0000256" key="1">
    <source>
        <dbReference type="ARBA" id="ARBA00001971"/>
    </source>
</evidence>
<keyword evidence="9" id="KW-1185">Reference proteome</keyword>
<evidence type="ECO:0000256" key="7">
    <source>
        <dbReference type="ARBA" id="ARBA00023033"/>
    </source>
</evidence>
<keyword evidence="3" id="KW-0349">Heme</keyword>
<dbReference type="Pfam" id="PF00067">
    <property type="entry name" value="p450"/>
    <property type="match status" value="1"/>
</dbReference>
<dbReference type="Proteomes" id="UP001472677">
    <property type="component" value="Unassembled WGS sequence"/>
</dbReference>
<dbReference type="InterPro" id="IPR001128">
    <property type="entry name" value="Cyt_P450"/>
</dbReference>
<sequence length="125" mass="14560">MISCPAPFHEEERWWGVGNNFTSAVLQRVALNFVLAGRDTSSVALSCFFWLVMNHQEMEQRIVDEISTVLRNTRGPDPKKWLQEPLMFDEADKLIYLKADTAFRFHRTSSMWPKMMAHLSPMDQP</sequence>
<comment type="caution">
    <text evidence="8">The sequence shown here is derived from an EMBL/GenBank/DDBJ whole genome shotgun (WGS) entry which is preliminary data.</text>
</comment>
<keyword evidence="7" id="KW-0503">Monooxygenase</keyword>
<evidence type="ECO:0000313" key="9">
    <source>
        <dbReference type="Proteomes" id="UP001472677"/>
    </source>
</evidence>